<feature type="domain" description="Sm" evidence="3">
    <location>
        <begin position="1"/>
        <end position="50"/>
    </location>
</feature>
<dbReference type="GO" id="GO:0005682">
    <property type="term" value="C:U5 snRNP"/>
    <property type="evidence" value="ECO:0007669"/>
    <property type="project" value="TreeGrafter"/>
</dbReference>
<proteinExistence type="inferred from homology"/>
<comment type="similarity">
    <text evidence="1">Belongs to the snRNP Sm proteins family.</text>
</comment>
<dbReference type="GO" id="GO:0003723">
    <property type="term" value="F:RNA binding"/>
    <property type="evidence" value="ECO:0007669"/>
    <property type="project" value="InterPro"/>
</dbReference>
<dbReference type="Gene3D" id="2.30.30.100">
    <property type="match status" value="1"/>
</dbReference>
<dbReference type="GO" id="GO:0005686">
    <property type="term" value="C:U2 snRNP"/>
    <property type="evidence" value="ECO:0007669"/>
    <property type="project" value="TreeGrafter"/>
</dbReference>
<dbReference type="InterPro" id="IPR044641">
    <property type="entry name" value="Lsm7/SmG-like"/>
</dbReference>
<dbReference type="GO" id="GO:0071004">
    <property type="term" value="C:U2-type prespliceosome"/>
    <property type="evidence" value="ECO:0007669"/>
    <property type="project" value="TreeGrafter"/>
</dbReference>
<dbReference type="GO" id="GO:0071011">
    <property type="term" value="C:precatalytic spliceosome"/>
    <property type="evidence" value="ECO:0007669"/>
    <property type="project" value="TreeGrafter"/>
</dbReference>
<dbReference type="Pfam" id="PF01423">
    <property type="entry name" value="LSM"/>
    <property type="match status" value="1"/>
</dbReference>
<keyword evidence="2" id="KW-0687">Ribonucleoprotein</keyword>
<accession>A0A484GUN8</accession>
<keyword evidence="5" id="KW-1185">Reference proteome</keyword>
<dbReference type="GO" id="GO:0000398">
    <property type="term" value="P:mRNA splicing, via spliceosome"/>
    <property type="evidence" value="ECO:0007669"/>
    <property type="project" value="TreeGrafter"/>
</dbReference>
<comment type="caution">
    <text evidence="4">The sequence shown here is derived from an EMBL/GenBank/DDBJ whole genome shotgun (WGS) entry which is preliminary data.</text>
</comment>
<evidence type="ECO:0000256" key="2">
    <source>
        <dbReference type="ARBA" id="ARBA00023274"/>
    </source>
</evidence>
<dbReference type="PROSITE" id="PS52002">
    <property type="entry name" value="SM"/>
    <property type="match status" value="1"/>
</dbReference>
<dbReference type="GO" id="GO:0097526">
    <property type="term" value="C:spliceosomal tri-snRNP complex"/>
    <property type="evidence" value="ECO:0007669"/>
    <property type="project" value="TreeGrafter"/>
</dbReference>
<dbReference type="GO" id="GO:0043186">
    <property type="term" value="C:P granule"/>
    <property type="evidence" value="ECO:0007669"/>
    <property type="project" value="TreeGrafter"/>
</dbReference>
<dbReference type="InterPro" id="IPR047575">
    <property type="entry name" value="Sm"/>
</dbReference>
<dbReference type="GO" id="GO:0005685">
    <property type="term" value="C:U1 snRNP"/>
    <property type="evidence" value="ECO:0007669"/>
    <property type="project" value="TreeGrafter"/>
</dbReference>
<name>A0A484GUN8_SOUCH</name>
<dbReference type="InterPro" id="IPR010920">
    <property type="entry name" value="LSM_dom_sf"/>
</dbReference>
<gene>
    <name evidence="4" type="ORF">DBR06_SOUSAS2110256</name>
</gene>
<dbReference type="GO" id="GO:0005689">
    <property type="term" value="C:U12-type spliceosomal complex"/>
    <property type="evidence" value="ECO:0007669"/>
    <property type="project" value="TreeGrafter"/>
</dbReference>
<dbReference type="SUPFAM" id="SSF50182">
    <property type="entry name" value="Sm-like ribonucleoproteins"/>
    <property type="match status" value="1"/>
</dbReference>
<dbReference type="GO" id="GO:0005687">
    <property type="term" value="C:U4 snRNP"/>
    <property type="evidence" value="ECO:0007669"/>
    <property type="project" value="TreeGrafter"/>
</dbReference>
<evidence type="ECO:0000313" key="4">
    <source>
        <dbReference type="EMBL" id="TEA39472.1"/>
    </source>
</evidence>
<dbReference type="AlphaFoldDB" id="A0A484GUN8"/>
<organism evidence="4 5">
    <name type="scientific">Sousa chinensis</name>
    <name type="common">Indo-pacific humpbacked dolphin</name>
    <name type="synonym">Steno chinensis</name>
    <dbReference type="NCBI Taxonomy" id="103600"/>
    <lineage>
        <taxon>Eukaryota</taxon>
        <taxon>Metazoa</taxon>
        <taxon>Chordata</taxon>
        <taxon>Craniata</taxon>
        <taxon>Vertebrata</taxon>
        <taxon>Euteleostomi</taxon>
        <taxon>Mammalia</taxon>
        <taxon>Eutheria</taxon>
        <taxon>Laurasiatheria</taxon>
        <taxon>Artiodactyla</taxon>
        <taxon>Whippomorpha</taxon>
        <taxon>Cetacea</taxon>
        <taxon>Odontoceti</taxon>
        <taxon>Delphinidae</taxon>
        <taxon>Sousa</taxon>
    </lineage>
</organism>
<protein>
    <recommendedName>
        <fullName evidence="3">Sm domain-containing protein</fullName>
    </recommendedName>
</protein>
<sequence>FMKKLSLKLNGGRHVQGILQEFDPFMNLVTGECVEMATTGQQNNTEMVVI</sequence>
<dbReference type="PANTHER" id="PTHR10553:SF26">
    <property type="entry name" value="SMALL NUCLEAR RIBONUCLEOPROTEIN G-RELATED"/>
    <property type="match status" value="1"/>
</dbReference>
<dbReference type="GO" id="GO:0034719">
    <property type="term" value="C:SMN-Sm protein complex"/>
    <property type="evidence" value="ECO:0007669"/>
    <property type="project" value="TreeGrafter"/>
</dbReference>
<dbReference type="GO" id="GO:0071013">
    <property type="term" value="C:catalytic step 2 spliceosome"/>
    <property type="evidence" value="ECO:0007669"/>
    <property type="project" value="TreeGrafter"/>
</dbReference>
<dbReference type="Proteomes" id="UP000295264">
    <property type="component" value="Unassembled WGS sequence"/>
</dbReference>
<dbReference type="PANTHER" id="PTHR10553">
    <property type="entry name" value="SMALL NUCLEAR RIBONUCLEOPROTEIN"/>
    <property type="match status" value="1"/>
</dbReference>
<dbReference type="EMBL" id="QWLN02004155">
    <property type="protein sequence ID" value="TEA39472.1"/>
    <property type="molecule type" value="Genomic_DNA"/>
</dbReference>
<evidence type="ECO:0000259" key="3">
    <source>
        <dbReference type="PROSITE" id="PS52002"/>
    </source>
</evidence>
<evidence type="ECO:0000313" key="5">
    <source>
        <dbReference type="Proteomes" id="UP000295264"/>
    </source>
</evidence>
<feature type="non-terminal residue" evidence="4">
    <location>
        <position position="1"/>
    </location>
</feature>
<evidence type="ECO:0000256" key="1">
    <source>
        <dbReference type="ARBA" id="ARBA00006850"/>
    </source>
</evidence>
<dbReference type="InterPro" id="IPR001163">
    <property type="entry name" value="Sm_dom_euk/arc"/>
</dbReference>
<reference evidence="4 5" key="1">
    <citation type="journal article" date="2018" name="Genomics">
        <title>Molecular footprints of inshore aquatic adaptation in Indo-Pacific humpback dolphin (Sousa chinensis).</title>
        <authorList>
            <person name="Ming Y."/>
            <person name="Jian J."/>
            <person name="Yu F."/>
            <person name="Yu X."/>
            <person name="Wang J."/>
            <person name="Liu W."/>
        </authorList>
    </citation>
    <scope>NUCLEOTIDE SEQUENCE [LARGE SCALE GENOMIC DNA]</scope>
    <source>
        <strain evidence="4">MY-2018</strain>
        <tissue evidence="4">Skin</tissue>
    </source>
</reference>